<feature type="domain" description="LiaF transmembrane" evidence="2">
    <location>
        <begin position="4"/>
        <end position="98"/>
    </location>
</feature>
<dbReference type="Pfam" id="PF22570">
    <property type="entry name" value="LiaF-TM"/>
    <property type="match status" value="1"/>
</dbReference>
<dbReference type="PANTHER" id="PTHR40763:SF5">
    <property type="entry name" value="MEMBRANE PROTEIN"/>
    <property type="match status" value="1"/>
</dbReference>
<evidence type="ECO:0000259" key="2">
    <source>
        <dbReference type="Pfam" id="PF22570"/>
    </source>
</evidence>
<keyword evidence="1" id="KW-0472">Membrane</keyword>
<evidence type="ECO:0000313" key="4">
    <source>
        <dbReference type="Proteomes" id="UP001268819"/>
    </source>
</evidence>
<dbReference type="RefSeq" id="WP_310302566.1">
    <property type="nucleotide sequence ID" value="NZ_BAAAXB010000001.1"/>
</dbReference>
<dbReference type="InterPro" id="IPR054331">
    <property type="entry name" value="LiaF_TM"/>
</dbReference>
<feature type="transmembrane region" description="Helical" evidence="1">
    <location>
        <begin position="77"/>
        <end position="95"/>
    </location>
</feature>
<evidence type="ECO:0000313" key="3">
    <source>
        <dbReference type="EMBL" id="MDR6591834.1"/>
    </source>
</evidence>
<accession>A0ABU1PP25</accession>
<protein>
    <recommendedName>
        <fullName evidence="2">LiaF transmembrane domain-containing protein</fullName>
    </recommendedName>
</protein>
<keyword evidence="4" id="KW-1185">Reference proteome</keyword>
<dbReference type="Proteomes" id="UP001268819">
    <property type="component" value="Unassembled WGS sequence"/>
</dbReference>
<feature type="transmembrane region" description="Helical" evidence="1">
    <location>
        <begin position="30"/>
        <end position="48"/>
    </location>
</feature>
<organism evidence="3 4">
    <name type="scientific">Saccharothrix longispora</name>
    <dbReference type="NCBI Taxonomy" id="33920"/>
    <lineage>
        <taxon>Bacteria</taxon>
        <taxon>Bacillati</taxon>
        <taxon>Actinomycetota</taxon>
        <taxon>Actinomycetes</taxon>
        <taxon>Pseudonocardiales</taxon>
        <taxon>Pseudonocardiaceae</taxon>
        <taxon>Saccharothrix</taxon>
    </lineage>
</organism>
<dbReference type="EMBL" id="JAVDSG010000001">
    <property type="protein sequence ID" value="MDR6591834.1"/>
    <property type="molecule type" value="Genomic_DNA"/>
</dbReference>
<reference evidence="3 4" key="1">
    <citation type="submission" date="2023-07" db="EMBL/GenBank/DDBJ databases">
        <title>Sequencing the genomes of 1000 actinobacteria strains.</title>
        <authorList>
            <person name="Klenk H.-P."/>
        </authorList>
    </citation>
    <scope>NUCLEOTIDE SEQUENCE [LARGE SCALE GENOMIC DNA]</scope>
    <source>
        <strain evidence="3 4">DSM 43749</strain>
    </source>
</reference>
<keyword evidence="1" id="KW-0812">Transmembrane</keyword>
<dbReference type="PANTHER" id="PTHR40763">
    <property type="entry name" value="MEMBRANE PROTEIN-RELATED"/>
    <property type="match status" value="1"/>
</dbReference>
<name>A0ABU1PP25_9PSEU</name>
<comment type="caution">
    <text evidence="3">The sequence shown here is derived from an EMBL/GenBank/DDBJ whole genome shotgun (WGS) entry which is preliminary data.</text>
</comment>
<keyword evidence="1" id="KW-1133">Transmembrane helix</keyword>
<proteinExistence type="predicted"/>
<evidence type="ECO:0000256" key="1">
    <source>
        <dbReference type="SAM" id="Phobius"/>
    </source>
</evidence>
<gene>
    <name evidence="3" type="ORF">J2S66_000218</name>
</gene>
<sequence length="217" mass="22703">MRFWIGTVLVVFGVLGVLDAVGVVDAWETAASWWPVAVIGLGVVGAMAQGHLSPGPGVVVAIGVVLLADTLDLTRGSLLWPALLLFSGGGVLLGLRRHRTNDHRDTGATPVALFGGTKVRERSEHLTRVGVSAIFGGATLDLRDAHVDREADVDAFALFGGIEVLVPRGWRVSLGGLPVFGGYDDNTDDGPVDPDAPLVRVNVTAVFGGVDVRNDPK</sequence>